<dbReference type="SUPFAM" id="SSF55856">
    <property type="entry name" value="Cytochrome b5-like heme/steroid binding domain"/>
    <property type="match status" value="1"/>
</dbReference>
<evidence type="ECO:0000259" key="2">
    <source>
        <dbReference type="SMART" id="SM01117"/>
    </source>
</evidence>
<dbReference type="EMBL" id="OU963899">
    <property type="protein sequence ID" value="CAH0406359.1"/>
    <property type="molecule type" value="Genomic_DNA"/>
</dbReference>
<dbReference type="InterPro" id="IPR050577">
    <property type="entry name" value="MAPR/NEUFC/NENF-like"/>
</dbReference>
<dbReference type="Pfam" id="PF00173">
    <property type="entry name" value="Cyt-b5"/>
    <property type="match status" value="1"/>
</dbReference>
<accession>A0ABN8BF31</accession>
<dbReference type="SMART" id="SM01117">
    <property type="entry name" value="Cyt-b5"/>
    <property type="match status" value="1"/>
</dbReference>
<dbReference type="PANTHER" id="PTHR10281:SF4">
    <property type="entry name" value="NEUFERRICIN"/>
    <property type="match status" value="1"/>
</dbReference>
<name>A0ABN8BF31_CHISP</name>
<dbReference type="PANTHER" id="PTHR10281">
    <property type="entry name" value="MEMBRANE-ASSOCIATED PROGESTERONE RECEPTOR COMPONENT-RELATED"/>
    <property type="match status" value="1"/>
</dbReference>
<protein>
    <recommendedName>
        <fullName evidence="2">Cytochrome b5 heme-binding domain-containing protein</fullName>
    </recommendedName>
</protein>
<organism evidence="3 4">
    <name type="scientific">Chilo suppressalis</name>
    <name type="common">Asiatic rice borer moth</name>
    <dbReference type="NCBI Taxonomy" id="168631"/>
    <lineage>
        <taxon>Eukaryota</taxon>
        <taxon>Metazoa</taxon>
        <taxon>Ecdysozoa</taxon>
        <taxon>Arthropoda</taxon>
        <taxon>Hexapoda</taxon>
        <taxon>Insecta</taxon>
        <taxon>Pterygota</taxon>
        <taxon>Neoptera</taxon>
        <taxon>Endopterygota</taxon>
        <taxon>Lepidoptera</taxon>
        <taxon>Glossata</taxon>
        <taxon>Ditrysia</taxon>
        <taxon>Pyraloidea</taxon>
        <taxon>Crambidae</taxon>
        <taxon>Crambinae</taxon>
        <taxon>Chilo</taxon>
    </lineage>
</organism>
<sequence>MGKLFIVLLSFAFVLVGILYRDSLQIYFNNFIQNSKNFSQGKSIYTPEQLSKFNGVSGNRMYLAILGTIFDVSKGIKHYGDGSPYNYFVGKDGSRAFTTGDFKDESTNKDHILDLTCDELLVLLNWKKTMKEKYRYVGKVIGRYFDHNGKETEYMNQFNDRIDLCKQQKEKAKQEEQKYPPCNISWSAEEGTTVWCTKSSGGITRSWTGVPRQLYTPGKDKPHCVCVNITNNSQAALFKEYDNCSSTSTLCHIRD</sequence>
<keyword evidence="4" id="KW-1185">Reference proteome</keyword>
<dbReference type="Gene3D" id="3.10.120.10">
    <property type="entry name" value="Cytochrome b5-like heme/steroid binding domain"/>
    <property type="match status" value="1"/>
</dbReference>
<dbReference type="InterPro" id="IPR001199">
    <property type="entry name" value="Cyt_B5-like_heme/steroid-bd"/>
</dbReference>
<dbReference type="Proteomes" id="UP001153292">
    <property type="component" value="Chromosome 6"/>
</dbReference>
<feature type="domain" description="Cytochrome b5 heme-binding" evidence="2">
    <location>
        <begin position="45"/>
        <end position="141"/>
    </location>
</feature>
<evidence type="ECO:0000313" key="4">
    <source>
        <dbReference type="Proteomes" id="UP001153292"/>
    </source>
</evidence>
<gene>
    <name evidence="3" type="ORF">CHILSU_LOCUS9734</name>
</gene>
<comment type="similarity">
    <text evidence="1">Belongs to the cytochrome b5 family. MAPR subfamily.</text>
</comment>
<evidence type="ECO:0000313" key="3">
    <source>
        <dbReference type="EMBL" id="CAH0406359.1"/>
    </source>
</evidence>
<evidence type="ECO:0000256" key="1">
    <source>
        <dbReference type="ARBA" id="ARBA00038357"/>
    </source>
</evidence>
<reference evidence="3" key="1">
    <citation type="submission" date="2021-12" db="EMBL/GenBank/DDBJ databases">
        <authorList>
            <person name="King R."/>
        </authorList>
    </citation>
    <scope>NUCLEOTIDE SEQUENCE</scope>
</reference>
<proteinExistence type="inferred from homology"/>
<dbReference type="InterPro" id="IPR036400">
    <property type="entry name" value="Cyt_B5-like_heme/steroid_sf"/>
</dbReference>